<sequence length="102" mass="12254">MLSFYSDPVVFIVQTFFDHFNSSIFHVPDHLPLFHIRVDLSQFFVPQLCQRMAPKQPTERQCMRDWLMEKLESQEFRGLRWRYEFEAWAAHSGESRPSLGNM</sequence>
<protein>
    <submittedName>
        <fullName evidence="1">Uncharacterized protein</fullName>
    </submittedName>
</protein>
<comment type="caution">
    <text evidence="1">The sequence shown here is derived from an EMBL/GenBank/DDBJ whole genome shotgun (WGS) entry which is preliminary data.</text>
</comment>
<organism evidence="1 2">
    <name type="scientific">Dreissena polymorpha</name>
    <name type="common">Zebra mussel</name>
    <name type="synonym">Mytilus polymorpha</name>
    <dbReference type="NCBI Taxonomy" id="45954"/>
    <lineage>
        <taxon>Eukaryota</taxon>
        <taxon>Metazoa</taxon>
        <taxon>Spiralia</taxon>
        <taxon>Lophotrochozoa</taxon>
        <taxon>Mollusca</taxon>
        <taxon>Bivalvia</taxon>
        <taxon>Autobranchia</taxon>
        <taxon>Heteroconchia</taxon>
        <taxon>Euheterodonta</taxon>
        <taxon>Imparidentia</taxon>
        <taxon>Neoheterodontei</taxon>
        <taxon>Myida</taxon>
        <taxon>Dreissenoidea</taxon>
        <taxon>Dreissenidae</taxon>
        <taxon>Dreissena</taxon>
    </lineage>
</organism>
<evidence type="ECO:0000313" key="1">
    <source>
        <dbReference type="EMBL" id="KAH3728834.1"/>
    </source>
</evidence>
<reference evidence="1" key="1">
    <citation type="journal article" date="2019" name="bioRxiv">
        <title>The Genome of the Zebra Mussel, Dreissena polymorpha: A Resource for Invasive Species Research.</title>
        <authorList>
            <person name="McCartney M.A."/>
            <person name="Auch B."/>
            <person name="Kono T."/>
            <person name="Mallez S."/>
            <person name="Zhang Y."/>
            <person name="Obille A."/>
            <person name="Becker A."/>
            <person name="Abrahante J.E."/>
            <person name="Garbe J."/>
            <person name="Badalamenti J.P."/>
            <person name="Herman A."/>
            <person name="Mangelson H."/>
            <person name="Liachko I."/>
            <person name="Sullivan S."/>
            <person name="Sone E.D."/>
            <person name="Koren S."/>
            <person name="Silverstein K.A.T."/>
            <person name="Beckman K.B."/>
            <person name="Gohl D.M."/>
        </authorList>
    </citation>
    <scope>NUCLEOTIDE SEQUENCE</scope>
    <source>
        <strain evidence="1">Duluth1</strain>
        <tissue evidence="1">Whole animal</tissue>
    </source>
</reference>
<gene>
    <name evidence="1" type="ORF">DPMN_054796</name>
</gene>
<evidence type="ECO:0000313" key="2">
    <source>
        <dbReference type="Proteomes" id="UP000828390"/>
    </source>
</evidence>
<proteinExistence type="predicted"/>
<dbReference type="Proteomes" id="UP000828390">
    <property type="component" value="Unassembled WGS sequence"/>
</dbReference>
<name>A0A9D4CQC9_DREPO</name>
<dbReference type="AlphaFoldDB" id="A0A9D4CQC9"/>
<keyword evidence="2" id="KW-1185">Reference proteome</keyword>
<reference evidence="1" key="2">
    <citation type="submission" date="2020-11" db="EMBL/GenBank/DDBJ databases">
        <authorList>
            <person name="McCartney M.A."/>
            <person name="Auch B."/>
            <person name="Kono T."/>
            <person name="Mallez S."/>
            <person name="Becker A."/>
            <person name="Gohl D.M."/>
            <person name="Silverstein K.A.T."/>
            <person name="Koren S."/>
            <person name="Bechman K.B."/>
            <person name="Herman A."/>
            <person name="Abrahante J.E."/>
            <person name="Garbe J."/>
        </authorList>
    </citation>
    <scope>NUCLEOTIDE SEQUENCE</scope>
    <source>
        <strain evidence="1">Duluth1</strain>
        <tissue evidence="1">Whole animal</tissue>
    </source>
</reference>
<accession>A0A9D4CQC9</accession>
<dbReference type="EMBL" id="JAIWYP010000012">
    <property type="protein sequence ID" value="KAH3728834.1"/>
    <property type="molecule type" value="Genomic_DNA"/>
</dbReference>